<feature type="transmembrane region" description="Helical" evidence="1">
    <location>
        <begin position="20"/>
        <end position="43"/>
    </location>
</feature>
<dbReference type="Pfam" id="PF14110">
    <property type="entry name" value="DUF4282"/>
    <property type="match status" value="1"/>
</dbReference>
<comment type="caution">
    <text evidence="2">The sequence shown here is derived from an EMBL/GenBank/DDBJ whole genome shotgun (WGS) entry which is preliminary data.</text>
</comment>
<sequence length="94" mass="10248">MKTEDFLTFQKMITPSIIRVILWIGIVLCVIGGIISIIGGAVARYGGGTRVLNGIILLFLGPLGVRIYCELIVVVFQINDSLTEIKKNITAKSK</sequence>
<name>A0A2M7E8R6_9BACT</name>
<accession>A0A2M7E8R6</accession>
<dbReference type="AlphaFoldDB" id="A0A2M7E8R6"/>
<dbReference type="EMBL" id="PETL01000195">
    <property type="protein sequence ID" value="PIV64088.1"/>
    <property type="molecule type" value="Genomic_DNA"/>
</dbReference>
<keyword evidence="1" id="KW-1133">Transmembrane helix</keyword>
<organism evidence="2 3">
    <name type="scientific">bacterium (Candidatus Ratteibacteria) CG01_land_8_20_14_3_00_40_19</name>
    <dbReference type="NCBI Taxonomy" id="2014290"/>
    <lineage>
        <taxon>Bacteria</taxon>
        <taxon>Candidatus Ratteibacteria</taxon>
    </lineage>
</organism>
<evidence type="ECO:0000313" key="3">
    <source>
        <dbReference type="Proteomes" id="UP000228886"/>
    </source>
</evidence>
<gene>
    <name evidence="2" type="ORF">COS11_04035</name>
</gene>
<proteinExistence type="predicted"/>
<evidence type="ECO:0008006" key="4">
    <source>
        <dbReference type="Google" id="ProtNLM"/>
    </source>
</evidence>
<reference evidence="3" key="1">
    <citation type="submission" date="2017-09" db="EMBL/GenBank/DDBJ databases">
        <title>Depth-based differentiation of microbial function through sediment-hosted aquifers and enrichment of novel symbionts in the deep terrestrial subsurface.</title>
        <authorList>
            <person name="Probst A.J."/>
            <person name="Ladd B."/>
            <person name="Jarett J.K."/>
            <person name="Geller-Mcgrath D.E."/>
            <person name="Sieber C.M.K."/>
            <person name="Emerson J.B."/>
            <person name="Anantharaman K."/>
            <person name="Thomas B.C."/>
            <person name="Malmstrom R."/>
            <person name="Stieglmeier M."/>
            <person name="Klingl A."/>
            <person name="Woyke T."/>
            <person name="Ryan C.M."/>
            <person name="Banfield J.F."/>
        </authorList>
    </citation>
    <scope>NUCLEOTIDE SEQUENCE [LARGE SCALE GENOMIC DNA]</scope>
</reference>
<keyword evidence="1" id="KW-0472">Membrane</keyword>
<keyword evidence="1" id="KW-0812">Transmembrane</keyword>
<evidence type="ECO:0000256" key="1">
    <source>
        <dbReference type="SAM" id="Phobius"/>
    </source>
</evidence>
<protein>
    <recommendedName>
        <fullName evidence="4">DUF4282 domain-containing protein</fullName>
    </recommendedName>
</protein>
<dbReference type="InterPro" id="IPR025557">
    <property type="entry name" value="DUF4282"/>
</dbReference>
<feature type="transmembrane region" description="Helical" evidence="1">
    <location>
        <begin position="55"/>
        <end position="78"/>
    </location>
</feature>
<dbReference type="Proteomes" id="UP000228886">
    <property type="component" value="Unassembled WGS sequence"/>
</dbReference>
<evidence type="ECO:0000313" key="2">
    <source>
        <dbReference type="EMBL" id="PIV64088.1"/>
    </source>
</evidence>